<feature type="compositionally biased region" description="Acidic residues" evidence="4">
    <location>
        <begin position="382"/>
        <end position="396"/>
    </location>
</feature>
<feature type="region of interest" description="Disordered" evidence="4">
    <location>
        <begin position="354"/>
        <end position="398"/>
    </location>
</feature>
<dbReference type="GO" id="GO:0003682">
    <property type="term" value="F:chromatin binding"/>
    <property type="evidence" value="ECO:0007669"/>
    <property type="project" value="TreeGrafter"/>
</dbReference>
<evidence type="ECO:0000256" key="2">
    <source>
        <dbReference type="ARBA" id="ARBA00023242"/>
    </source>
</evidence>
<dbReference type="GO" id="GO:0019212">
    <property type="term" value="F:phosphatase inhibitor activity"/>
    <property type="evidence" value="ECO:0007669"/>
    <property type="project" value="TreeGrafter"/>
</dbReference>
<protein>
    <submittedName>
        <fullName evidence="5">Unconventional prefoldin RPB5 interactor</fullName>
    </submittedName>
</protein>
<dbReference type="Pfam" id="PF02996">
    <property type="entry name" value="Prefoldin"/>
    <property type="match status" value="1"/>
</dbReference>
<dbReference type="STRING" id="158441.A0A226F3S2"/>
<name>A0A226F3S2_FOLCA</name>
<gene>
    <name evidence="5" type="ORF">Fcan01_03583</name>
</gene>
<dbReference type="GO" id="GO:0005634">
    <property type="term" value="C:nucleus"/>
    <property type="evidence" value="ECO:0007669"/>
    <property type="project" value="UniProtKB-SubCell"/>
</dbReference>
<sequence>MSSNSSPPPADHVVGGSLHKVDCESLDSLVHQYDKALEDNFSKRDQFQKFRDDYIKLKSRLKTLPDKIEYDAMVPICSKALCPGKIIHTNEILVLLGENTFIECTAKDAAEIITHRLKKIDDTLNRVEKERELYNSWKIEAERQMVETLGDGTIEIIEEYDEVKEKKWRNTHREKVRKHHQELARQRQALQTSAVVNNLGKTAEEEKLWTRLDALELEEEFMEAQAIYEQRMTEPVGNNHNDDNKCTVKIRERSNKSKLSLPEAAELLYVMDNRDADNNSTNAASGKKVTFSPDNIIHNLTDLNTLKKKGKDVTECCESRKDDIVELYIPSEQSIENGLYDPIFIRFRHEALHSSGGGDSNKKAYSENSTESLQLNSSAELLSEESSSDSDNDEDYQIVRGPGDIYAQFGPPSLEAKSIAVPGADKTPLKSILKPRGPDGGILDGNRSSSDSSKISHKELCTSANVNMKKALLAETISPEITERCIPESSYDDTNIIYKMFPGFAPTTKTGTKANNLPDEFESANCTAADGAADVNMTKPIRKDNSSFATAGANIKVNSTNSSTTNNRPISLFKKMKSGGGDRALSNSDSTAN</sequence>
<evidence type="ECO:0000313" key="6">
    <source>
        <dbReference type="Proteomes" id="UP000198287"/>
    </source>
</evidence>
<evidence type="ECO:0000256" key="4">
    <source>
        <dbReference type="SAM" id="MobiDB-lite"/>
    </source>
</evidence>
<feature type="region of interest" description="Disordered" evidence="4">
    <location>
        <begin position="558"/>
        <end position="593"/>
    </location>
</feature>
<keyword evidence="6" id="KW-1185">Reference proteome</keyword>
<dbReference type="Proteomes" id="UP000198287">
    <property type="component" value="Unassembled WGS sequence"/>
</dbReference>
<evidence type="ECO:0000256" key="3">
    <source>
        <dbReference type="ARBA" id="ARBA00038295"/>
    </source>
</evidence>
<dbReference type="GO" id="GO:0000122">
    <property type="term" value="P:negative regulation of transcription by RNA polymerase II"/>
    <property type="evidence" value="ECO:0007669"/>
    <property type="project" value="TreeGrafter"/>
</dbReference>
<dbReference type="SUPFAM" id="SSF46579">
    <property type="entry name" value="Prefoldin"/>
    <property type="match status" value="1"/>
</dbReference>
<proteinExistence type="inferred from homology"/>
<feature type="compositionally biased region" description="Low complexity" evidence="4">
    <location>
        <begin position="371"/>
        <end position="381"/>
    </location>
</feature>
<dbReference type="InterPro" id="IPR004127">
    <property type="entry name" value="Prefoldin_subunit_alpha"/>
</dbReference>
<comment type="similarity">
    <text evidence="3">Belongs to the RNA polymerase II subunit 5-mediating protein family.</text>
</comment>
<dbReference type="GO" id="GO:0003714">
    <property type="term" value="F:transcription corepressor activity"/>
    <property type="evidence" value="ECO:0007669"/>
    <property type="project" value="TreeGrafter"/>
</dbReference>
<evidence type="ECO:0000256" key="1">
    <source>
        <dbReference type="ARBA" id="ARBA00004123"/>
    </source>
</evidence>
<feature type="region of interest" description="Disordered" evidence="4">
    <location>
        <begin position="427"/>
        <end position="456"/>
    </location>
</feature>
<dbReference type="CDD" id="cd23159">
    <property type="entry name" value="Prefoldin_URI1"/>
    <property type="match status" value="1"/>
</dbReference>
<dbReference type="PANTHER" id="PTHR15111:SF0">
    <property type="entry name" value="UNCONVENTIONAL PREFOLDIN RPB5 INTERACTOR 1"/>
    <property type="match status" value="1"/>
</dbReference>
<evidence type="ECO:0000313" key="5">
    <source>
        <dbReference type="EMBL" id="OXA64010.1"/>
    </source>
</evidence>
<dbReference type="AlphaFoldDB" id="A0A226F3S2"/>
<feature type="compositionally biased region" description="Low complexity" evidence="4">
    <location>
        <begin position="558"/>
        <end position="567"/>
    </location>
</feature>
<reference evidence="5 6" key="1">
    <citation type="submission" date="2015-12" db="EMBL/GenBank/DDBJ databases">
        <title>The genome of Folsomia candida.</title>
        <authorList>
            <person name="Faddeeva A."/>
            <person name="Derks M.F."/>
            <person name="Anvar Y."/>
            <person name="Smit S."/>
            <person name="Van Straalen N."/>
            <person name="Roelofs D."/>
        </authorList>
    </citation>
    <scope>NUCLEOTIDE SEQUENCE [LARGE SCALE GENOMIC DNA]</scope>
    <source>
        <strain evidence="5 6">VU population</strain>
        <tissue evidence="5">Whole body</tissue>
    </source>
</reference>
<dbReference type="EMBL" id="LNIX01000001">
    <property type="protein sequence ID" value="OXA64010.1"/>
    <property type="molecule type" value="Genomic_DNA"/>
</dbReference>
<accession>A0A226F3S2</accession>
<dbReference type="InterPro" id="IPR052255">
    <property type="entry name" value="RNA_pol_II_subunit5-mediator"/>
</dbReference>
<comment type="subcellular location">
    <subcellularLocation>
        <location evidence="1">Nucleus</location>
    </subcellularLocation>
</comment>
<dbReference type="InterPro" id="IPR009053">
    <property type="entry name" value="Prefoldin"/>
</dbReference>
<dbReference type="Gene3D" id="1.10.287.370">
    <property type="match status" value="1"/>
</dbReference>
<organism evidence="5 6">
    <name type="scientific">Folsomia candida</name>
    <name type="common">Springtail</name>
    <dbReference type="NCBI Taxonomy" id="158441"/>
    <lineage>
        <taxon>Eukaryota</taxon>
        <taxon>Metazoa</taxon>
        <taxon>Ecdysozoa</taxon>
        <taxon>Arthropoda</taxon>
        <taxon>Hexapoda</taxon>
        <taxon>Collembola</taxon>
        <taxon>Entomobryomorpha</taxon>
        <taxon>Isotomoidea</taxon>
        <taxon>Isotomidae</taxon>
        <taxon>Proisotominae</taxon>
        <taxon>Folsomia</taxon>
    </lineage>
</organism>
<comment type="caution">
    <text evidence="5">The sequence shown here is derived from an EMBL/GenBank/DDBJ whole genome shotgun (WGS) entry which is preliminary data.</text>
</comment>
<dbReference type="OrthoDB" id="21413at2759"/>
<dbReference type="PANTHER" id="PTHR15111">
    <property type="entry name" value="RNA POLYMERASE II SUBUNIT 5-MEDIATING PROTEIN NNX3"/>
    <property type="match status" value="1"/>
</dbReference>
<keyword evidence="2" id="KW-0539">Nucleus</keyword>